<dbReference type="CDD" id="cd00567">
    <property type="entry name" value="ACAD"/>
    <property type="match status" value="1"/>
</dbReference>
<dbReference type="GO" id="GO:0005737">
    <property type="term" value="C:cytoplasm"/>
    <property type="evidence" value="ECO:0007669"/>
    <property type="project" value="TreeGrafter"/>
</dbReference>
<geneLocation type="plasmid" evidence="9 10">
    <name>unnamed1</name>
</geneLocation>
<protein>
    <recommendedName>
        <fullName evidence="11">Acyl-CoA dehydrogenase</fullName>
    </recommendedName>
</protein>
<dbReference type="InterPro" id="IPR050741">
    <property type="entry name" value="Acyl-CoA_dehydrogenase"/>
</dbReference>
<evidence type="ECO:0000313" key="10">
    <source>
        <dbReference type="Proteomes" id="UP000076088"/>
    </source>
</evidence>
<dbReference type="Gene3D" id="1.20.140.10">
    <property type="entry name" value="Butyryl-CoA Dehydrogenase, subunit A, domain 3"/>
    <property type="match status" value="1"/>
</dbReference>
<sequence>MGYLAYFAAWERVFHICSARYWLGHGVIAHWSRGPSPLLARLRPPFRDAVLPDLMSGKKSLCFALSEPGAGSDATMIKTQATVDGDGWRLTGSKIWITNAPYADHAIVFAVTSPELAQARRGGISAFIVSTDAPGFEVESLIKMWGASGSDEGQLRFDAVRIEPEQLLGELHRGFELAMLGVGLGRIYNAARAVGTARWALETGIDYAGTRETFGAPIKSHQGVSFPLAESAMQVHAAHLVARNAAELLDQGKRAQKEVAMAKTLAVEAGRLAVDRVMQIHGAMGFANDMHLTSAYISLRKVMVADGSSEILRRQIANNLFAGDFDL</sequence>
<evidence type="ECO:0000256" key="1">
    <source>
        <dbReference type="ARBA" id="ARBA00001974"/>
    </source>
</evidence>
<keyword evidence="9" id="KW-0614">Plasmid</keyword>
<gene>
    <name evidence="9" type="ORF">ATM17_30660</name>
</gene>
<proteinExistence type="inferred from homology"/>
<dbReference type="Pfam" id="PF02770">
    <property type="entry name" value="Acyl-CoA_dh_M"/>
    <property type="match status" value="1"/>
</dbReference>
<dbReference type="AlphaFoldDB" id="A0AAC9AZ43"/>
<evidence type="ECO:0000259" key="7">
    <source>
        <dbReference type="Pfam" id="PF00441"/>
    </source>
</evidence>
<dbReference type="PANTHER" id="PTHR48083">
    <property type="entry name" value="MEDIUM-CHAIN SPECIFIC ACYL-COA DEHYDROGENASE, MITOCHONDRIAL-RELATED"/>
    <property type="match status" value="1"/>
</dbReference>
<evidence type="ECO:0000256" key="5">
    <source>
        <dbReference type="ARBA" id="ARBA00023002"/>
    </source>
</evidence>
<dbReference type="SUPFAM" id="SSF56645">
    <property type="entry name" value="Acyl-CoA dehydrogenase NM domain-like"/>
    <property type="match status" value="1"/>
</dbReference>
<dbReference type="GO" id="GO:0033539">
    <property type="term" value="P:fatty acid beta-oxidation using acyl-CoA dehydrogenase"/>
    <property type="evidence" value="ECO:0007669"/>
    <property type="project" value="TreeGrafter"/>
</dbReference>
<organism evidence="9 10">
    <name type="scientific">Sphingopyxis macrogoltabida</name>
    <name type="common">Sphingomonas macrogoltabidus</name>
    <dbReference type="NCBI Taxonomy" id="33050"/>
    <lineage>
        <taxon>Bacteria</taxon>
        <taxon>Pseudomonadati</taxon>
        <taxon>Pseudomonadota</taxon>
        <taxon>Alphaproteobacteria</taxon>
        <taxon>Sphingomonadales</taxon>
        <taxon>Sphingomonadaceae</taxon>
        <taxon>Sphingopyxis</taxon>
    </lineage>
</organism>
<evidence type="ECO:0008006" key="11">
    <source>
        <dbReference type="Google" id="ProtNLM"/>
    </source>
</evidence>
<dbReference type="EMBL" id="CP013345">
    <property type="protein sequence ID" value="AMU92622.1"/>
    <property type="molecule type" value="Genomic_DNA"/>
</dbReference>
<dbReference type="InterPro" id="IPR006091">
    <property type="entry name" value="Acyl-CoA_Oxase/DH_mid-dom"/>
</dbReference>
<evidence type="ECO:0000256" key="4">
    <source>
        <dbReference type="ARBA" id="ARBA00022827"/>
    </source>
</evidence>
<dbReference type="InterPro" id="IPR036250">
    <property type="entry name" value="AcylCo_DH-like_C"/>
</dbReference>
<dbReference type="InterPro" id="IPR037069">
    <property type="entry name" value="AcylCoA_DH/ox_N_sf"/>
</dbReference>
<dbReference type="GO" id="GO:0003995">
    <property type="term" value="F:acyl-CoA dehydrogenase activity"/>
    <property type="evidence" value="ECO:0007669"/>
    <property type="project" value="TreeGrafter"/>
</dbReference>
<keyword evidence="3 6" id="KW-0285">Flavoprotein</keyword>
<keyword evidence="4 6" id="KW-0274">FAD</keyword>
<dbReference type="Gene3D" id="1.10.540.10">
    <property type="entry name" value="Acyl-CoA dehydrogenase/oxidase, N-terminal domain"/>
    <property type="match status" value="1"/>
</dbReference>
<evidence type="ECO:0000256" key="3">
    <source>
        <dbReference type="ARBA" id="ARBA00022630"/>
    </source>
</evidence>
<keyword evidence="5 6" id="KW-0560">Oxidoreductase</keyword>
<evidence type="ECO:0000259" key="8">
    <source>
        <dbReference type="Pfam" id="PF02770"/>
    </source>
</evidence>
<name>A0AAC9AZ43_SPHMC</name>
<evidence type="ECO:0000313" key="9">
    <source>
        <dbReference type="EMBL" id="AMU92622.1"/>
    </source>
</evidence>
<dbReference type="InterPro" id="IPR046373">
    <property type="entry name" value="Acyl-CoA_Oxase/DH_mid-dom_sf"/>
</dbReference>
<reference evidence="10" key="1">
    <citation type="submission" date="2015-11" db="EMBL/GenBank/DDBJ databases">
        <title>Complete genome sequence of a polyethylene-glycol degrader Sphingopyxis macrogoltabida 203N (NBRC 111659).</title>
        <authorList>
            <person name="Yoshiyuki O."/>
            <person name="Shouta N."/>
            <person name="Nagata Y."/>
            <person name="Numata M."/>
            <person name="Tsuchikane K."/>
            <person name="Hosoyama A."/>
            <person name="Yamazoe A."/>
            <person name="Tsuda M."/>
            <person name="Fujita N."/>
            <person name="Kawai F."/>
        </authorList>
    </citation>
    <scope>NUCLEOTIDE SEQUENCE [LARGE SCALE GENOMIC DNA]</scope>
    <source>
        <strain evidence="10">203N</strain>
        <plasmid evidence="10">unnamed1</plasmid>
    </source>
</reference>
<accession>A0AAC9AZ43</accession>
<dbReference type="PANTHER" id="PTHR48083:SF2">
    <property type="entry name" value="MEDIUM-CHAIN SPECIFIC ACYL-COA DEHYDROGENASE, MITOCHONDRIAL"/>
    <property type="match status" value="1"/>
</dbReference>
<feature type="domain" description="Acyl-CoA dehydrogenase/oxidase C-terminal" evidence="7">
    <location>
        <begin position="173"/>
        <end position="320"/>
    </location>
</feature>
<dbReference type="SUPFAM" id="SSF47203">
    <property type="entry name" value="Acyl-CoA dehydrogenase C-terminal domain-like"/>
    <property type="match status" value="1"/>
</dbReference>
<feature type="domain" description="Acyl-CoA oxidase/dehydrogenase middle" evidence="8">
    <location>
        <begin position="62"/>
        <end position="160"/>
    </location>
</feature>
<evidence type="ECO:0000256" key="2">
    <source>
        <dbReference type="ARBA" id="ARBA00009347"/>
    </source>
</evidence>
<dbReference type="FunFam" id="2.40.110.10:FF:000002">
    <property type="entry name" value="Acyl-CoA dehydrogenase fadE12"/>
    <property type="match status" value="1"/>
</dbReference>
<dbReference type="Pfam" id="PF00441">
    <property type="entry name" value="Acyl-CoA_dh_1"/>
    <property type="match status" value="1"/>
</dbReference>
<reference evidence="9 10" key="2">
    <citation type="journal article" date="2016" name="Genome Announc.">
        <title>Complete Genome Sequence of Sphingopyxis macrogoltabida Strain 203N (NBRC 111659), a Polyethylene Glycol Degrader.</title>
        <authorList>
            <person name="Ohtsubo Y."/>
            <person name="Nonoyama S."/>
            <person name="Nagata Y."/>
            <person name="Numata M."/>
            <person name="Tsuchikane K."/>
            <person name="Hosoyama A."/>
            <person name="Yamazoe A."/>
            <person name="Tsuda M."/>
            <person name="Fujita N."/>
            <person name="Kawai F."/>
        </authorList>
    </citation>
    <scope>NUCLEOTIDE SEQUENCE [LARGE SCALE GENOMIC DNA]</scope>
    <source>
        <strain evidence="9 10">203N</strain>
    </source>
</reference>
<dbReference type="GO" id="GO:0050660">
    <property type="term" value="F:flavin adenine dinucleotide binding"/>
    <property type="evidence" value="ECO:0007669"/>
    <property type="project" value="InterPro"/>
</dbReference>
<dbReference type="Gene3D" id="2.40.110.10">
    <property type="entry name" value="Butyryl-CoA Dehydrogenase, subunit A, domain 2"/>
    <property type="match status" value="1"/>
</dbReference>
<comment type="cofactor">
    <cofactor evidence="1 6">
        <name>FAD</name>
        <dbReference type="ChEBI" id="CHEBI:57692"/>
    </cofactor>
</comment>
<evidence type="ECO:0000256" key="6">
    <source>
        <dbReference type="RuleBase" id="RU362125"/>
    </source>
</evidence>
<dbReference type="InterPro" id="IPR009075">
    <property type="entry name" value="AcylCo_DH/oxidase_C"/>
</dbReference>
<comment type="similarity">
    <text evidence="2 6">Belongs to the acyl-CoA dehydrogenase family.</text>
</comment>
<dbReference type="Proteomes" id="UP000076088">
    <property type="component" value="Plasmid unnamed1"/>
</dbReference>
<keyword evidence="10" id="KW-1185">Reference proteome</keyword>
<dbReference type="InterPro" id="IPR009100">
    <property type="entry name" value="AcylCoA_DH/oxidase_NM_dom_sf"/>
</dbReference>